<evidence type="ECO:0000313" key="1">
    <source>
        <dbReference type="EMBL" id="TCS62860.1"/>
    </source>
</evidence>
<reference evidence="1 2" key="1">
    <citation type="submission" date="2019-03" db="EMBL/GenBank/DDBJ databases">
        <title>Genomic Encyclopedia of Type Strains, Phase IV (KMG-IV): sequencing the most valuable type-strain genomes for metagenomic binning, comparative biology and taxonomic classification.</title>
        <authorList>
            <person name="Goeker M."/>
        </authorList>
    </citation>
    <scope>NUCLEOTIDE SEQUENCE [LARGE SCALE GENOMIC DNA]</scope>
    <source>
        <strain evidence="1 2">DSM 104836</strain>
    </source>
</reference>
<gene>
    <name evidence="1" type="ORF">EDD52_108155</name>
</gene>
<comment type="caution">
    <text evidence="1">The sequence shown here is derived from an EMBL/GenBank/DDBJ whole genome shotgun (WGS) entry which is preliminary data.</text>
</comment>
<keyword evidence="2" id="KW-1185">Reference proteome</keyword>
<evidence type="ECO:0000313" key="2">
    <source>
        <dbReference type="Proteomes" id="UP000295696"/>
    </source>
</evidence>
<name>A0A4R3JDV1_9RHOB</name>
<protein>
    <submittedName>
        <fullName evidence="1">Uncharacterized protein</fullName>
    </submittedName>
</protein>
<dbReference type="EMBL" id="SLZU01000008">
    <property type="protein sequence ID" value="TCS62860.1"/>
    <property type="molecule type" value="Genomic_DNA"/>
</dbReference>
<dbReference type="Proteomes" id="UP000295696">
    <property type="component" value="Unassembled WGS sequence"/>
</dbReference>
<dbReference type="AlphaFoldDB" id="A0A4R3JDV1"/>
<accession>A0A4R3JDV1</accession>
<organism evidence="1 2">
    <name type="scientific">Primorskyibacter sedentarius</name>
    <dbReference type="NCBI Taxonomy" id="745311"/>
    <lineage>
        <taxon>Bacteria</taxon>
        <taxon>Pseudomonadati</taxon>
        <taxon>Pseudomonadota</taxon>
        <taxon>Alphaproteobacteria</taxon>
        <taxon>Rhodobacterales</taxon>
        <taxon>Roseobacteraceae</taxon>
        <taxon>Primorskyibacter</taxon>
    </lineage>
</organism>
<sequence length="40" mass="4981">MIKFQKMRPIRRDRRHRREALLNFEASKHLSPYLMRDIGL</sequence>
<proteinExistence type="predicted"/>
<dbReference type="RefSeq" id="WP_279389267.1">
    <property type="nucleotide sequence ID" value="NZ_SLZU01000008.1"/>
</dbReference>